<keyword evidence="1 4" id="KW-0489">Methyltransferase</keyword>
<dbReference type="AlphaFoldDB" id="A0A7I7QV55"/>
<dbReference type="CDD" id="cd02440">
    <property type="entry name" value="AdoMet_MTases"/>
    <property type="match status" value="1"/>
</dbReference>
<evidence type="ECO:0000259" key="3">
    <source>
        <dbReference type="Pfam" id="PF13649"/>
    </source>
</evidence>
<organism evidence="4 5">
    <name type="scientific">Mycolicibacterium sediminis</name>
    <dbReference type="NCBI Taxonomy" id="1286180"/>
    <lineage>
        <taxon>Bacteria</taxon>
        <taxon>Bacillati</taxon>
        <taxon>Actinomycetota</taxon>
        <taxon>Actinomycetes</taxon>
        <taxon>Mycobacteriales</taxon>
        <taxon>Mycobacteriaceae</taxon>
        <taxon>Mycolicibacterium</taxon>
    </lineage>
</organism>
<dbReference type="SUPFAM" id="SSF53335">
    <property type="entry name" value="S-adenosyl-L-methionine-dependent methyltransferases"/>
    <property type="match status" value="1"/>
</dbReference>
<evidence type="ECO:0000256" key="2">
    <source>
        <dbReference type="ARBA" id="ARBA00022679"/>
    </source>
</evidence>
<evidence type="ECO:0000313" key="5">
    <source>
        <dbReference type="Proteomes" id="UP000467193"/>
    </source>
</evidence>
<evidence type="ECO:0000313" key="4">
    <source>
        <dbReference type="EMBL" id="BBY30181.1"/>
    </source>
</evidence>
<feature type="domain" description="Methyltransferase" evidence="3">
    <location>
        <begin position="35"/>
        <end position="128"/>
    </location>
</feature>
<dbReference type="InterPro" id="IPR041698">
    <property type="entry name" value="Methyltransf_25"/>
</dbReference>
<keyword evidence="2 4" id="KW-0808">Transferase</keyword>
<sequence length="256" mass="27946">MVDWSGRDYAEVSGLQRAMIVDALADLEVEPGERVLDIGCGDGYLTRIIAERLAGGLAVGVDASPRMVATADAGVDRGPDEPRYVAADARALPFTAAFDVAVSFNALHWVPRQDEALAQIAAALTPAGRATIQVVCAGPRRSLESVAMDVAASGRWRRWFDGFEPPFVHVDPDAFGDLARSAGLTVRRLSVTDREWDFGSRDDFLRWCAVGCTAWTDRLDGADREQFVTDLVDAYEPVAGRPGLFRFTQMRAELKR</sequence>
<proteinExistence type="predicted"/>
<dbReference type="GO" id="GO:0008168">
    <property type="term" value="F:methyltransferase activity"/>
    <property type="evidence" value="ECO:0007669"/>
    <property type="project" value="UniProtKB-KW"/>
</dbReference>
<dbReference type="EMBL" id="AP022588">
    <property type="protein sequence ID" value="BBY30181.1"/>
    <property type="molecule type" value="Genomic_DNA"/>
</dbReference>
<dbReference type="Gene3D" id="3.40.50.150">
    <property type="entry name" value="Vaccinia Virus protein VP39"/>
    <property type="match status" value="1"/>
</dbReference>
<dbReference type="RefSeq" id="WP_163799493.1">
    <property type="nucleotide sequence ID" value="NZ_AP022588.1"/>
</dbReference>
<dbReference type="Proteomes" id="UP000467193">
    <property type="component" value="Chromosome"/>
</dbReference>
<evidence type="ECO:0000256" key="1">
    <source>
        <dbReference type="ARBA" id="ARBA00022603"/>
    </source>
</evidence>
<accession>A0A7I7QV55</accession>
<name>A0A7I7QV55_9MYCO</name>
<protein>
    <submittedName>
        <fullName evidence="4">SAM-dependent methyltransferase</fullName>
    </submittedName>
</protein>
<gene>
    <name evidence="4" type="ORF">MSEDJ_42770</name>
</gene>
<dbReference type="GO" id="GO:0032259">
    <property type="term" value="P:methylation"/>
    <property type="evidence" value="ECO:0007669"/>
    <property type="project" value="UniProtKB-KW"/>
</dbReference>
<keyword evidence="5" id="KW-1185">Reference proteome</keyword>
<dbReference type="KEGG" id="msei:MSEDJ_42770"/>
<dbReference type="PANTHER" id="PTHR43861:SF1">
    <property type="entry name" value="TRANS-ACONITATE 2-METHYLTRANSFERASE"/>
    <property type="match status" value="1"/>
</dbReference>
<dbReference type="PANTHER" id="PTHR43861">
    <property type="entry name" value="TRANS-ACONITATE 2-METHYLTRANSFERASE-RELATED"/>
    <property type="match status" value="1"/>
</dbReference>
<dbReference type="Pfam" id="PF13649">
    <property type="entry name" value="Methyltransf_25"/>
    <property type="match status" value="1"/>
</dbReference>
<dbReference type="InterPro" id="IPR029063">
    <property type="entry name" value="SAM-dependent_MTases_sf"/>
</dbReference>
<reference evidence="4 5" key="1">
    <citation type="journal article" date="2019" name="Emerg. Microbes Infect.">
        <title>Comprehensive subspecies identification of 175 nontuberculous mycobacteria species based on 7547 genomic profiles.</title>
        <authorList>
            <person name="Matsumoto Y."/>
            <person name="Kinjo T."/>
            <person name="Motooka D."/>
            <person name="Nabeya D."/>
            <person name="Jung N."/>
            <person name="Uechi K."/>
            <person name="Horii T."/>
            <person name="Iida T."/>
            <person name="Fujita J."/>
            <person name="Nakamura S."/>
        </authorList>
    </citation>
    <scope>NUCLEOTIDE SEQUENCE [LARGE SCALE GENOMIC DNA]</scope>
    <source>
        <strain evidence="4 5">JCM 17899</strain>
    </source>
</reference>